<dbReference type="PANTHER" id="PTHR30055:SF234">
    <property type="entry name" value="HTH-TYPE TRANSCRIPTIONAL REGULATOR BETI"/>
    <property type="match status" value="1"/>
</dbReference>
<accession>A0A7V8RGY2</accession>
<evidence type="ECO:0000313" key="7">
    <source>
        <dbReference type="Proteomes" id="UP000572407"/>
    </source>
</evidence>
<dbReference type="PRINTS" id="PR00455">
    <property type="entry name" value="HTHTETR"/>
</dbReference>
<reference evidence="6 7" key="1">
    <citation type="submission" date="2019-06" db="EMBL/GenBank/DDBJ databases">
        <title>Analysis of the biodiversity of Brassica napus bacterial endophytes for the selection of potential efficient biofertilizers for rapeseed crops.</title>
        <authorList>
            <person name="Jimenez-Gomez A."/>
            <person name="Saati-Santamaria Z."/>
            <person name="Menendez E."/>
            <person name="Rivas R."/>
            <person name="Mateos P.F."/>
            <person name="Velazquez E."/>
            <person name="Garcia-Fraile P."/>
        </authorList>
    </citation>
    <scope>NUCLEOTIDE SEQUENCE [LARGE SCALE GENOMIC DNA]</scope>
    <source>
        <strain evidence="6 7">CDVBN10</strain>
    </source>
</reference>
<dbReference type="Proteomes" id="UP000572407">
    <property type="component" value="Unassembled WGS sequence"/>
</dbReference>
<dbReference type="Gene3D" id="1.10.10.60">
    <property type="entry name" value="Homeodomain-like"/>
    <property type="match status" value="1"/>
</dbReference>
<dbReference type="Gene3D" id="1.10.357.10">
    <property type="entry name" value="Tetracycline Repressor, domain 2"/>
    <property type="match status" value="1"/>
</dbReference>
<dbReference type="InterPro" id="IPR009057">
    <property type="entry name" value="Homeodomain-like_sf"/>
</dbReference>
<keyword evidence="3" id="KW-0804">Transcription</keyword>
<dbReference type="AlphaFoldDB" id="A0A7V8RGY2"/>
<comment type="caution">
    <text evidence="6">The sequence shown here is derived from an EMBL/GenBank/DDBJ whole genome shotgun (WGS) entry which is preliminary data.</text>
</comment>
<protein>
    <submittedName>
        <fullName evidence="6">Helix-turn-helix transcriptional regulator</fullName>
    </submittedName>
</protein>
<sequence length="219" mass="24304">MKPLSLSASNICAVAVEHFADHGYDASSLNEIAVRAGMRKASLYAHFDSKDALFLTVFGIALDHEHRYIERCFKDEAGHTGVPGHLHLERLSGRYETSAHLRFLLRTAYFPPTDIRSVITTGFEGYLARIRHDFQCAAQARYTTTRAEALEVYCDAYLGIVDSLHVELIYSTPQGYVKRLAALTRVLGDSLAMLEGDATDTPCAHIITSPQATSTRRPQ</sequence>
<feature type="domain" description="HTH tetR-type" evidence="5">
    <location>
        <begin position="5"/>
        <end position="65"/>
    </location>
</feature>
<feature type="DNA-binding region" description="H-T-H motif" evidence="4">
    <location>
        <begin position="28"/>
        <end position="47"/>
    </location>
</feature>
<evidence type="ECO:0000256" key="4">
    <source>
        <dbReference type="PROSITE-ProRule" id="PRU00335"/>
    </source>
</evidence>
<evidence type="ECO:0000259" key="5">
    <source>
        <dbReference type="PROSITE" id="PS50977"/>
    </source>
</evidence>
<dbReference type="InterPro" id="IPR050109">
    <property type="entry name" value="HTH-type_TetR-like_transc_reg"/>
</dbReference>
<evidence type="ECO:0000256" key="3">
    <source>
        <dbReference type="ARBA" id="ARBA00023163"/>
    </source>
</evidence>
<gene>
    <name evidence="6" type="ORF">FHK92_00245</name>
</gene>
<dbReference type="EMBL" id="VDLV01000001">
    <property type="protein sequence ID" value="MBA1376270.1"/>
    <property type="molecule type" value="Genomic_DNA"/>
</dbReference>
<dbReference type="RefSeq" id="WP_181286244.1">
    <property type="nucleotide sequence ID" value="NZ_VDLV01000001.1"/>
</dbReference>
<dbReference type="InterPro" id="IPR001647">
    <property type="entry name" value="HTH_TetR"/>
</dbReference>
<name>A0A7V8RGY2_9PSED</name>
<proteinExistence type="predicted"/>
<keyword evidence="1" id="KW-0805">Transcription regulation</keyword>
<dbReference type="SUPFAM" id="SSF46689">
    <property type="entry name" value="Homeodomain-like"/>
    <property type="match status" value="1"/>
</dbReference>
<keyword evidence="2 4" id="KW-0238">DNA-binding</keyword>
<dbReference type="PANTHER" id="PTHR30055">
    <property type="entry name" value="HTH-TYPE TRANSCRIPTIONAL REGULATOR RUTR"/>
    <property type="match status" value="1"/>
</dbReference>
<dbReference type="Pfam" id="PF00440">
    <property type="entry name" value="TetR_N"/>
    <property type="match status" value="1"/>
</dbReference>
<evidence type="ECO:0000256" key="2">
    <source>
        <dbReference type="ARBA" id="ARBA00023125"/>
    </source>
</evidence>
<dbReference type="GO" id="GO:0003700">
    <property type="term" value="F:DNA-binding transcription factor activity"/>
    <property type="evidence" value="ECO:0007669"/>
    <property type="project" value="TreeGrafter"/>
</dbReference>
<evidence type="ECO:0000256" key="1">
    <source>
        <dbReference type="ARBA" id="ARBA00023015"/>
    </source>
</evidence>
<evidence type="ECO:0000313" key="6">
    <source>
        <dbReference type="EMBL" id="MBA1376270.1"/>
    </source>
</evidence>
<organism evidence="6 7">
    <name type="scientific">Pseudomonas brassicacearum subsp. neoaurantiaca</name>
    <dbReference type="NCBI Taxonomy" id="494916"/>
    <lineage>
        <taxon>Bacteria</taxon>
        <taxon>Pseudomonadati</taxon>
        <taxon>Pseudomonadota</taxon>
        <taxon>Gammaproteobacteria</taxon>
        <taxon>Pseudomonadales</taxon>
        <taxon>Pseudomonadaceae</taxon>
        <taxon>Pseudomonas</taxon>
    </lineage>
</organism>
<dbReference type="PROSITE" id="PS50977">
    <property type="entry name" value="HTH_TETR_2"/>
    <property type="match status" value="1"/>
</dbReference>
<dbReference type="GO" id="GO:0000976">
    <property type="term" value="F:transcription cis-regulatory region binding"/>
    <property type="evidence" value="ECO:0007669"/>
    <property type="project" value="TreeGrafter"/>
</dbReference>